<reference evidence="1 2" key="1">
    <citation type="journal article" date="2010" name="Stand. Genomic Sci.">
        <title>Complete genome sequence of Rhizobium leguminosarum bv trifolii strain WSM2304, an effective microsymbiont of the South American clover Trifolium polymorphum.</title>
        <authorList>
            <person name="Reeve W."/>
            <person name="O'Hara G."/>
            <person name="Chain P."/>
            <person name="Ardley J."/>
            <person name="Brau L."/>
            <person name="Nandesena K."/>
            <person name="Tiwari R."/>
            <person name="Malfatti S."/>
            <person name="Kiss H."/>
            <person name="Lapidus A."/>
            <person name="Copeland A."/>
            <person name="Nolan M."/>
            <person name="Land M."/>
            <person name="Ivanova N."/>
            <person name="Mavromatis K."/>
            <person name="Markowitz V."/>
            <person name="Kyrpides N."/>
            <person name="Melino V."/>
            <person name="Denton M."/>
            <person name="Yates R."/>
            <person name="Howieson J."/>
        </authorList>
    </citation>
    <scope>NUCLEOTIDE SEQUENCE [LARGE SCALE GENOMIC DNA]</scope>
    <source>
        <strain evidence="1 2">WSM2304</strain>
    </source>
</reference>
<keyword evidence="2" id="KW-1185">Reference proteome</keyword>
<dbReference type="EMBL" id="CP001191">
    <property type="protein sequence ID" value="ACI54433.1"/>
    <property type="molecule type" value="Genomic_DNA"/>
</dbReference>
<proteinExistence type="predicted"/>
<evidence type="ECO:0000313" key="1">
    <source>
        <dbReference type="EMBL" id="ACI54433.1"/>
    </source>
</evidence>
<dbReference type="KEGG" id="rlt:Rleg2_1139"/>
<sequence>MSLIIGAILGKMLFWATKAAVFTATAIVVARAMGISI</sequence>
<organism evidence="1 2">
    <name type="scientific">Rhizobium leguminosarum bv. trifolii (strain WSM2304)</name>
    <dbReference type="NCBI Taxonomy" id="395492"/>
    <lineage>
        <taxon>Bacteria</taxon>
        <taxon>Pseudomonadati</taxon>
        <taxon>Pseudomonadota</taxon>
        <taxon>Alphaproteobacteria</taxon>
        <taxon>Hyphomicrobiales</taxon>
        <taxon>Rhizobiaceae</taxon>
        <taxon>Rhizobium/Agrobacterium group</taxon>
        <taxon>Rhizobium</taxon>
    </lineage>
</organism>
<dbReference type="AlphaFoldDB" id="A0ABF7QK77"/>
<accession>A0ABF7QK77</accession>
<evidence type="ECO:0000313" key="2">
    <source>
        <dbReference type="Proteomes" id="UP000008330"/>
    </source>
</evidence>
<name>A0ABF7QK77_RHILW</name>
<protein>
    <submittedName>
        <fullName evidence="1">Uncharacterized protein</fullName>
    </submittedName>
</protein>
<gene>
    <name evidence="1" type="ordered locus">Rleg2_1139</name>
</gene>
<dbReference type="Proteomes" id="UP000008330">
    <property type="component" value="Chromosome"/>
</dbReference>